<reference evidence="4 5" key="1">
    <citation type="journal article" date="2024" name="Front. Microbiol.">
        <title>Pangenomic and biochemical analyses of Helcococcus ovis reveal widespread tetracycline resistance and a novel bacterial species, Helcococcus bovis.</title>
        <authorList>
            <person name="Cunha F."/>
            <person name="Zhai Y."/>
            <person name="Casaro S."/>
            <person name="Jones K.L."/>
            <person name="Hernandez M."/>
            <person name="Bisinotto R.S."/>
            <person name="Kariyawasam S."/>
            <person name="Brown M.B."/>
            <person name="Phillips A."/>
            <person name="Jeong K.C."/>
            <person name="Galvao K.N."/>
        </authorList>
    </citation>
    <scope>NUCLEOTIDE SEQUENCE [LARGE SCALE GENOMIC DNA]</scope>
    <source>
        <strain evidence="4 5">KG197</strain>
    </source>
</reference>
<dbReference type="CDD" id="cd02857">
    <property type="entry name" value="E_set_CDase_PDE_N"/>
    <property type="match status" value="1"/>
</dbReference>
<feature type="domain" description="Glycosyl hydrolase family 13 catalytic" evidence="3">
    <location>
        <begin position="137"/>
        <end position="494"/>
    </location>
</feature>
<dbReference type="Gene3D" id="3.90.400.10">
    <property type="entry name" value="Oligo-1,6-glucosidase, Domain 2"/>
    <property type="match status" value="1"/>
</dbReference>
<dbReference type="Gene3D" id="3.20.20.80">
    <property type="entry name" value="Glycosidases"/>
    <property type="match status" value="1"/>
</dbReference>
<sequence>MNITAIFHEHESNYSFAMENNKIVIRLRVSKFDDLKVYLVYGKKYDYQNEQSEIEMHIKYEDEFFCYFESTIDVEDKRFAYIFKIIENGKTYYYSEDGLTEKYDFFNSFYNFFQIPYINEIDIHKEVKWLKNAVFYQIFIDRFLIGDKEKDKSYINLKWGDKPNPKSFAGGDLKGIIEKLEYIKSLGVNVIYLTPIFSSISNHKYDINDFFEVDKHFGSKKVLKELVDKAHDLGIKIVLDAVFNHCSDQLMQFDDVKKNGLKSKYHNWFIIDGDYPDMENVNYETFASVSYMPKFNTSNPEVSEFLLNVAKYWTNEIGIDGWRLDVSDELSHDFWRQFRKEIKSINEDIAIIGESWHNSYPFLQGDQFDSIMNYAFTKSCLDYFAWGNISAEDMSNKLNTILIRNKTQVNNMMLNLLDSHDTLRFFTQVKKDRKKMLSAIALMTFFPGASMIYYGTEIKMEGGFDPDSRRTFNWNKDEWDIEFMDELKKLLKIKAENKLLKNGDIKIYSKDECLIVERYIDDSKITLKINENFEIEIFNIM</sequence>
<keyword evidence="2" id="KW-0326">Glycosidase</keyword>
<dbReference type="Pfam" id="PF02903">
    <property type="entry name" value="Alpha-amylase_N"/>
    <property type="match status" value="1"/>
</dbReference>
<dbReference type="InterPro" id="IPR014756">
    <property type="entry name" value="Ig_E-set"/>
</dbReference>
<dbReference type="Pfam" id="PF00128">
    <property type="entry name" value="Alpha-amylase"/>
    <property type="match status" value="1"/>
</dbReference>
<dbReference type="InterPro" id="IPR004185">
    <property type="entry name" value="Glyco_hydro_13_lg-like_dom"/>
</dbReference>
<protein>
    <submittedName>
        <fullName evidence="4">Glycoside hydrolase family 13 protein</fullName>
    </submittedName>
</protein>
<dbReference type="InterPro" id="IPR017853">
    <property type="entry name" value="GH"/>
</dbReference>
<proteinExistence type="predicted"/>
<dbReference type="InterPro" id="IPR006047">
    <property type="entry name" value="GH13_cat_dom"/>
</dbReference>
<comment type="caution">
    <text evidence="4">The sequence shown here is derived from an EMBL/GenBank/DDBJ whole genome shotgun (WGS) entry which is preliminary data.</text>
</comment>
<organism evidence="4 5">
    <name type="scientific">Helcococcus bovis</name>
    <dbReference type="NCBI Taxonomy" id="3153252"/>
    <lineage>
        <taxon>Bacteria</taxon>
        <taxon>Bacillati</taxon>
        <taxon>Bacillota</taxon>
        <taxon>Tissierellia</taxon>
        <taxon>Tissierellales</taxon>
        <taxon>Peptoniphilaceae</taxon>
        <taxon>Helcococcus</taxon>
    </lineage>
</organism>
<keyword evidence="5" id="KW-1185">Reference proteome</keyword>
<dbReference type="RefSeq" id="WP_408126995.1">
    <property type="nucleotide sequence ID" value="NZ_JBFNFH010000025.1"/>
</dbReference>
<gene>
    <name evidence="4" type="ORF">ABGF40_08080</name>
</gene>
<dbReference type="PANTHER" id="PTHR10357:SF210">
    <property type="entry name" value="MALTODEXTRIN GLUCOSIDASE"/>
    <property type="match status" value="1"/>
</dbReference>
<dbReference type="GO" id="GO:0016787">
    <property type="term" value="F:hydrolase activity"/>
    <property type="evidence" value="ECO:0007669"/>
    <property type="project" value="UniProtKB-KW"/>
</dbReference>
<dbReference type="EMBL" id="JBFNFH010000025">
    <property type="protein sequence ID" value="MFM1525616.1"/>
    <property type="molecule type" value="Genomic_DNA"/>
</dbReference>
<accession>A0ABW9F845</accession>
<evidence type="ECO:0000313" key="5">
    <source>
        <dbReference type="Proteomes" id="UP001629536"/>
    </source>
</evidence>
<dbReference type="Proteomes" id="UP001629536">
    <property type="component" value="Unassembled WGS sequence"/>
</dbReference>
<evidence type="ECO:0000256" key="1">
    <source>
        <dbReference type="ARBA" id="ARBA00022801"/>
    </source>
</evidence>
<dbReference type="Gene3D" id="2.60.40.10">
    <property type="entry name" value="Immunoglobulins"/>
    <property type="match status" value="1"/>
</dbReference>
<dbReference type="SUPFAM" id="SSF81296">
    <property type="entry name" value="E set domains"/>
    <property type="match status" value="1"/>
</dbReference>
<name>A0ABW9F845_9FIRM</name>
<dbReference type="InterPro" id="IPR045857">
    <property type="entry name" value="O16G_dom_2"/>
</dbReference>
<keyword evidence="1 4" id="KW-0378">Hydrolase</keyword>
<dbReference type="InterPro" id="IPR013783">
    <property type="entry name" value="Ig-like_fold"/>
</dbReference>
<dbReference type="CDD" id="cd11338">
    <property type="entry name" value="AmyAc_CMD"/>
    <property type="match status" value="1"/>
</dbReference>
<evidence type="ECO:0000313" key="4">
    <source>
        <dbReference type="EMBL" id="MFM1525616.1"/>
    </source>
</evidence>
<evidence type="ECO:0000256" key="2">
    <source>
        <dbReference type="ARBA" id="ARBA00023295"/>
    </source>
</evidence>
<evidence type="ECO:0000259" key="3">
    <source>
        <dbReference type="SMART" id="SM00642"/>
    </source>
</evidence>
<dbReference type="PANTHER" id="PTHR10357">
    <property type="entry name" value="ALPHA-AMYLASE FAMILY MEMBER"/>
    <property type="match status" value="1"/>
</dbReference>
<dbReference type="SMART" id="SM00642">
    <property type="entry name" value="Aamy"/>
    <property type="match status" value="1"/>
</dbReference>
<dbReference type="SUPFAM" id="SSF51445">
    <property type="entry name" value="(Trans)glycosidases"/>
    <property type="match status" value="1"/>
</dbReference>